<dbReference type="AlphaFoldDB" id="A0AAE0XQC4"/>
<reference evidence="4" key="1">
    <citation type="journal article" date="2023" name="G3 (Bethesda)">
        <title>A reference genome for the long-term kleptoplast-retaining sea slug Elysia crispata morphotype clarki.</title>
        <authorList>
            <person name="Eastman K.E."/>
            <person name="Pendleton A.L."/>
            <person name="Shaikh M.A."/>
            <person name="Suttiyut T."/>
            <person name="Ogas R."/>
            <person name="Tomko P."/>
            <person name="Gavelis G."/>
            <person name="Widhalm J.R."/>
            <person name="Wisecaver J.H."/>
        </authorList>
    </citation>
    <scope>NUCLEOTIDE SEQUENCE</scope>
    <source>
        <strain evidence="4">ECLA1</strain>
    </source>
</reference>
<proteinExistence type="predicted"/>
<dbReference type="PRINTS" id="PR00837">
    <property type="entry name" value="V5TPXLIKE"/>
</dbReference>
<dbReference type="Gene3D" id="3.40.33.10">
    <property type="entry name" value="CAP"/>
    <property type="match status" value="1"/>
</dbReference>
<keyword evidence="2" id="KW-0732">Signal</keyword>
<protein>
    <recommendedName>
        <fullName evidence="3">SCP domain-containing protein</fullName>
    </recommendedName>
</protein>
<dbReference type="InterPro" id="IPR014044">
    <property type="entry name" value="CAP_dom"/>
</dbReference>
<keyword evidence="5" id="KW-1185">Reference proteome</keyword>
<feature type="signal peptide" evidence="2">
    <location>
        <begin position="1"/>
        <end position="24"/>
    </location>
</feature>
<evidence type="ECO:0000256" key="2">
    <source>
        <dbReference type="SAM" id="SignalP"/>
    </source>
</evidence>
<dbReference type="InterPro" id="IPR001283">
    <property type="entry name" value="CRISP-related"/>
</dbReference>
<gene>
    <name evidence="4" type="ORF">RRG08_042603</name>
</gene>
<dbReference type="Pfam" id="PF00188">
    <property type="entry name" value="CAP"/>
    <property type="match status" value="1"/>
</dbReference>
<feature type="domain" description="SCP" evidence="3">
    <location>
        <begin position="86"/>
        <end position="230"/>
    </location>
</feature>
<sequence length="490" mass="54323">MTEFLMARTIKLFALFFILAVVSAQKDEGSSLTNEAFLNADSGSGAGEIDGQPEISTCTAEFAREPDHTMCLMDDNRVLNTGVSERQKKVIIDYHNKVRRTVQPSATDLTPLVWDDNLARVAQKLTKQCKIEHDKNRKIPSYGMFVGQNLAAGQRNWKKAMQSWFDEVQLYRYGENADQYLGLGGWKKIGHYTQMVQNATHRVGCGFARCARTRYGKYYACNYAQGQSSTIYPYTRGERCSACPNSCRNGLCACNGKLCLNRGELDLDTCTCKCPKLYGGDDCSILNCPASDPFYCRRSLLPDDCQVYANVPHLCPFMCGVCGEQPLPIASNLQKSNKNRPKGKTTTTTTTTTPPPFISPYNCTYKGLRSSLEECKKFGDRGSDTRACVSKGGQFGCEDCERYYNVKTDYCPVLCGLCDAPCGGKVCVNGGVLDPDACKCDCTPPYFGDTCQELKCPEKDKWHCSVLQASHCKDYINVPYDCPHLCGICA</sequence>
<dbReference type="InterPro" id="IPR035940">
    <property type="entry name" value="CAP_sf"/>
</dbReference>
<evidence type="ECO:0000259" key="3">
    <source>
        <dbReference type="SMART" id="SM00198"/>
    </source>
</evidence>
<dbReference type="Proteomes" id="UP001283361">
    <property type="component" value="Unassembled WGS sequence"/>
</dbReference>
<dbReference type="PRINTS" id="PR00838">
    <property type="entry name" value="V5ALLERGEN"/>
</dbReference>
<evidence type="ECO:0000313" key="4">
    <source>
        <dbReference type="EMBL" id="KAK3702613.1"/>
    </source>
</evidence>
<dbReference type="SMART" id="SM00198">
    <property type="entry name" value="SCP"/>
    <property type="match status" value="1"/>
</dbReference>
<comment type="caution">
    <text evidence="4">The sequence shown here is derived from an EMBL/GenBank/DDBJ whole genome shotgun (WGS) entry which is preliminary data.</text>
</comment>
<feature type="region of interest" description="Disordered" evidence="1">
    <location>
        <begin position="333"/>
        <end position="353"/>
    </location>
</feature>
<dbReference type="InterPro" id="IPR002413">
    <property type="entry name" value="V5_allergen-like"/>
</dbReference>
<evidence type="ECO:0000313" key="5">
    <source>
        <dbReference type="Proteomes" id="UP001283361"/>
    </source>
</evidence>
<accession>A0AAE0XQC4</accession>
<dbReference type="CDD" id="cd05380">
    <property type="entry name" value="CAP_euk"/>
    <property type="match status" value="1"/>
</dbReference>
<feature type="chain" id="PRO_5042054757" description="SCP domain-containing protein" evidence="2">
    <location>
        <begin position="25"/>
        <end position="490"/>
    </location>
</feature>
<dbReference type="PANTHER" id="PTHR10334">
    <property type="entry name" value="CYSTEINE-RICH SECRETORY PROTEIN-RELATED"/>
    <property type="match status" value="1"/>
</dbReference>
<organism evidence="4 5">
    <name type="scientific">Elysia crispata</name>
    <name type="common">lettuce slug</name>
    <dbReference type="NCBI Taxonomy" id="231223"/>
    <lineage>
        <taxon>Eukaryota</taxon>
        <taxon>Metazoa</taxon>
        <taxon>Spiralia</taxon>
        <taxon>Lophotrochozoa</taxon>
        <taxon>Mollusca</taxon>
        <taxon>Gastropoda</taxon>
        <taxon>Heterobranchia</taxon>
        <taxon>Euthyneura</taxon>
        <taxon>Panpulmonata</taxon>
        <taxon>Sacoglossa</taxon>
        <taxon>Placobranchoidea</taxon>
        <taxon>Plakobranchidae</taxon>
        <taxon>Elysia</taxon>
    </lineage>
</organism>
<name>A0AAE0XQC4_9GAST</name>
<evidence type="ECO:0000256" key="1">
    <source>
        <dbReference type="SAM" id="MobiDB-lite"/>
    </source>
</evidence>
<dbReference type="SUPFAM" id="SSF55797">
    <property type="entry name" value="PR-1-like"/>
    <property type="match status" value="1"/>
</dbReference>
<dbReference type="EMBL" id="JAWDGP010007852">
    <property type="protein sequence ID" value="KAK3702613.1"/>
    <property type="molecule type" value="Genomic_DNA"/>
</dbReference>